<keyword evidence="1" id="KW-0175">Coiled coil</keyword>
<protein>
    <recommendedName>
        <fullName evidence="4">F-box domain-containing protein</fullName>
    </recommendedName>
</protein>
<evidence type="ECO:0000313" key="3">
    <source>
        <dbReference type="Proteomes" id="UP001498398"/>
    </source>
</evidence>
<accession>A0ABR1JH41</accession>
<dbReference type="Proteomes" id="UP001498398">
    <property type="component" value="Unassembled WGS sequence"/>
</dbReference>
<evidence type="ECO:0008006" key="4">
    <source>
        <dbReference type="Google" id="ProtNLM"/>
    </source>
</evidence>
<organism evidence="2 3">
    <name type="scientific">Marasmiellus scandens</name>
    <dbReference type="NCBI Taxonomy" id="2682957"/>
    <lineage>
        <taxon>Eukaryota</taxon>
        <taxon>Fungi</taxon>
        <taxon>Dikarya</taxon>
        <taxon>Basidiomycota</taxon>
        <taxon>Agaricomycotina</taxon>
        <taxon>Agaricomycetes</taxon>
        <taxon>Agaricomycetidae</taxon>
        <taxon>Agaricales</taxon>
        <taxon>Marasmiineae</taxon>
        <taxon>Omphalotaceae</taxon>
        <taxon>Marasmiellus</taxon>
    </lineage>
</organism>
<sequence length="542" mass="61172">MSTNATTSASGTTNNRLLCANCNANLMLDSAMTSADWVSFRSRIDLLLKSNDNPAPRELQSMQVCLASAESKVQNIEQQIFLLQQQREMLEKEKRELRRYIIDQRAVLNPIRRVPIEILTKIFTICVDSAIHSGWDNPLSTKTIRWAIGYTCRSWRAVSLNAPSLWSNIQVILDEHRAAFSSQARLLGLHVQRSKFLPLTIGLFSASYTANITPNHSFLAVLTPSVDRWQHLHLAMNPVHMQQCLSHIAPFFSSLESLTTSFTHDWDPSDNTTCDVFQDAGMLHEATLRYNVILMKLRWGNIRSLTLLFDSSPLRDILSTLRQMSKLETLQILYDSSSAPRANDPGTGYLPVRLSSLRTLRLTRLNPDNNEVNVRHLLSALVLPQLETFIDPELSVDIGVILSLLQWSKCTTLSHFETSAAISEDKILYILQNYPQIKILELCGVTSLTNTIINKLIYSSSSSCLLPLLEDLVLKGQMSFDAEPFVCMLESRFLAFSSGENISCMKKVSLQWLGDSLPMDIAAFERFEQPLFKGFDFDISCN</sequence>
<name>A0ABR1JH41_9AGAR</name>
<keyword evidence="3" id="KW-1185">Reference proteome</keyword>
<dbReference type="EMBL" id="JBANRG010000013">
    <property type="protein sequence ID" value="KAK7461513.1"/>
    <property type="molecule type" value="Genomic_DNA"/>
</dbReference>
<evidence type="ECO:0000256" key="1">
    <source>
        <dbReference type="SAM" id="Coils"/>
    </source>
</evidence>
<gene>
    <name evidence="2" type="ORF">VKT23_008687</name>
</gene>
<feature type="coiled-coil region" evidence="1">
    <location>
        <begin position="59"/>
        <end position="103"/>
    </location>
</feature>
<comment type="caution">
    <text evidence="2">The sequence shown here is derived from an EMBL/GenBank/DDBJ whole genome shotgun (WGS) entry which is preliminary data.</text>
</comment>
<evidence type="ECO:0000313" key="2">
    <source>
        <dbReference type="EMBL" id="KAK7461513.1"/>
    </source>
</evidence>
<reference evidence="2 3" key="1">
    <citation type="submission" date="2024-01" db="EMBL/GenBank/DDBJ databases">
        <title>A draft genome for the cacao thread blight pathogen Marasmiellus scandens.</title>
        <authorList>
            <person name="Baruah I.K."/>
            <person name="Leung J."/>
            <person name="Bukari Y."/>
            <person name="Amoako-Attah I."/>
            <person name="Meinhardt L.W."/>
            <person name="Bailey B.A."/>
            <person name="Cohen S.P."/>
        </authorList>
    </citation>
    <scope>NUCLEOTIDE SEQUENCE [LARGE SCALE GENOMIC DNA]</scope>
    <source>
        <strain evidence="2 3">GH-19</strain>
    </source>
</reference>
<proteinExistence type="predicted"/>